<dbReference type="Pfam" id="PF01978">
    <property type="entry name" value="TrmB"/>
    <property type="match status" value="1"/>
</dbReference>
<dbReference type="CDD" id="cd00090">
    <property type="entry name" value="HTH_ARSR"/>
    <property type="match status" value="1"/>
</dbReference>
<dbReference type="GeneID" id="35591058"/>
<comment type="similarity">
    <text evidence="1">Belongs to the transcriptional regulator TrmB family.</text>
</comment>
<dbReference type="SUPFAM" id="SSF46785">
    <property type="entry name" value="Winged helix' DNA-binding domain"/>
    <property type="match status" value="1"/>
</dbReference>
<dbReference type="InterPro" id="IPR036388">
    <property type="entry name" value="WH-like_DNA-bd_sf"/>
</dbReference>
<accession>A0A2I8VFR8</accession>
<dbReference type="InterPro" id="IPR021586">
    <property type="entry name" value="Tscrpt_reg_TrmB_C"/>
</dbReference>
<dbReference type="Proteomes" id="UP000236584">
    <property type="component" value="Chromosome"/>
</dbReference>
<evidence type="ECO:0000259" key="2">
    <source>
        <dbReference type="Pfam" id="PF01978"/>
    </source>
</evidence>
<dbReference type="InterPro" id="IPR002831">
    <property type="entry name" value="Tscrpt_reg_TrmB_N"/>
</dbReference>
<gene>
    <name evidence="4" type="ORF">C2R22_03175</name>
</gene>
<dbReference type="InterPro" id="IPR036390">
    <property type="entry name" value="WH_DNA-bd_sf"/>
</dbReference>
<dbReference type="KEGG" id="srub:C2R22_03175"/>
<evidence type="ECO:0000259" key="3">
    <source>
        <dbReference type="Pfam" id="PF11495"/>
    </source>
</evidence>
<dbReference type="OrthoDB" id="201002at2157"/>
<feature type="domain" description="Transcription regulator TrmB N-terminal" evidence="2">
    <location>
        <begin position="16"/>
        <end position="83"/>
    </location>
</feature>
<dbReference type="PANTHER" id="PTHR34293">
    <property type="entry name" value="HTH-TYPE TRANSCRIPTIONAL REGULATOR TRMBL2"/>
    <property type="match status" value="1"/>
</dbReference>
<dbReference type="AlphaFoldDB" id="A0A2I8VFR8"/>
<proteinExistence type="inferred from homology"/>
<name>A0A2I8VFR8_9EURY</name>
<dbReference type="RefSeq" id="WP_103424465.1">
    <property type="nucleotide sequence ID" value="NZ_CP026309.1"/>
</dbReference>
<dbReference type="SUPFAM" id="SSF159071">
    <property type="entry name" value="TrmB C-terminal domain-like"/>
    <property type="match status" value="1"/>
</dbReference>
<dbReference type="InterPro" id="IPR051797">
    <property type="entry name" value="TrmB-like"/>
</dbReference>
<feature type="domain" description="Transcription regulator TrmB C-terminal" evidence="3">
    <location>
        <begin position="115"/>
        <end position="353"/>
    </location>
</feature>
<evidence type="ECO:0000313" key="5">
    <source>
        <dbReference type="Proteomes" id="UP000236584"/>
    </source>
</evidence>
<dbReference type="Gene3D" id="1.10.10.10">
    <property type="entry name" value="Winged helix-like DNA-binding domain superfamily/Winged helix DNA-binding domain"/>
    <property type="match status" value="1"/>
</dbReference>
<dbReference type="PANTHER" id="PTHR34293:SF1">
    <property type="entry name" value="HTH-TYPE TRANSCRIPTIONAL REGULATOR TRMBL2"/>
    <property type="match status" value="1"/>
</dbReference>
<evidence type="ECO:0000313" key="4">
    <source>
        <dbReference type="EMBL" id="AUV80778.1"/>
    </source>
</evidence>
<organism evidence="4 5">
    <name type="scientific">Salinigranum rubrum</name>
    <dbReference type="NCBI Taxonomy" id="755307"/>
    <lineage>
        <taxon>Archaea</taxon>
        <taxon>Methanobacteriati</taxon>
        <taxon>Methanobacteriota</taxon>
        <taxon>Stenosarchaea group</taxon>
        <taxon>Halobacteria</taxon>
        <taxon>Halobacteriales</taxon>
        <taxon>Haloferacaceae</taxon>
        <taxon>Salinigranum</taxon>
    </lineage>
</organism>
<reference evidence="4 5" key="1">
    <citation type="submission" date="2018-01" db="EMBL/GenBank/DDBJ databases">
        <title>Complete genome sequence of Salinigranum rubrum GX10T, an extremely halophilic archaeon isolated from a marine solar saltern.</title>
        <authorList>
            <person name="Han S."/>
        </authorList>
    </citation>
    <scope>NUCLEOTIDE SEQUENCE [LARGE SCALE GENOMIC DNA]</scope>
    <source>
        <strain evidence="4 5">GX10</strain>
    </source>
</reference>
<sequence>MTGPEKPDDATLRAELSLFGLSDAEIDTYLALLPRGEATTRTVAEDAGVTQQAVYNIADRLERRGLVRVREYASPKTIRAIPPREAIESLSERLESLTPSLEDRFDATTPREPEIQIVKSRETARKRLHDAVAGAEREVFVAVPENVFPDIESVLRAAVDRDLLVFLLLGEADASEDSEANEQRFAGVADVVRVWDAGLPFVYAVDDASAMIGDPDFLSGPHDDKQAVTVSQHHLTGSVHGMYLSAYWPASTEVYVTDPDALPKSFDWFRQAVLHALLHRQQGTDLWADVTTQGGEEVSGSVCRVKQAFVEPSTNDYTLETSIVLDTDDGEVSFGGPGAFIEDYEADTVTLRTA</sequence>
<keyword evidence="5" id="KW-1185">Reference proteome</keyword>
<dbReference type="InterPro" id="IPR011991">
    <property type="entry name" value="ArsR-like_HTH"/>
</dbReference>
<protein>
    <submittedName>
        <fullName evidence="4">TrmB family transcriptional regulator</fullName>
    </submittedName>
</protein>
<dbReference type="EMBL" id="CP026309">
    <property type="protein sequence ID" value="AUV80778.1"/>
    <property type="molecule type" value="Genomic_DNA"/>
</dbReference>
<dbReference type="Pfam" id="PF11495">
    <property type="entry name" value="Regulator_TrmB"/>
    <property type="match status" value="1"/>
</dbReference>
<evidence type="ECO:0000256" key="1">
    <source>
        <dbReference type="ARBA" id="ARBA00007287"/>
    </source>
</evidence>